<comment type="caution">
    <text evidence="1">The sequence shown here is derived from an EMBL/GenBank/DDBJ whole genome shotgun (WGS) entry which is preliminary data.</text>
</comment>
<name>A0ABU0AF30_9BACI</name>
<keyword evidence="2" id="KW-1185">Reference proteome</keyword>
<sequence length="113" mass="12648">MRRFAAFILLIVVAYAIYFDLANGTLPTAQETTNEKPAVQTSAEVAQFASPFIEKEVSPGETVLSIVEKQNKGLENIPMNEIVSDFIKLNEGIKPEEIKYGKVYKFPTYTVEN</sequence>
<evidence type="ECO:0000313" key="1">
    <source>
        <dbReference type="EMBL" id="MDQ0269464.1"/>
    </source>
</evidence>
<evidence type="ECO:0000313" key="2">
    <source>
        <dbReference type="Proteomes" id="UP001238088"/>
    </source>
</evidence>
<dbReference type="Proteomes" id="UP001238088">
    <property type="component" value="Unassembled WGS sequence"/>
</dbReference>
<dbReference type="RefSeq" id="WP_307473043.1">
    <property type="nucleotide sequence ID" value="NZ_JAUSUB010000004.1"/>
</dbReference>
<proteinExistence type="predicted"/>
<gene>
    <name evidence="1" type="ORF">J2S17_001335</name>
</gene>
<accession>A0ABU0AF30</accession>
<dbReference type="EMBL" id="JAUSUB010000004">
    <property type="protein sequence ID" value="MDQ0269464.1"/>
    <property type="molecule type" value="Genomic_DNA"/>
</dbReference>
<evidence type="ECO:0008006" key="3">
    <source>
        <dbReference type="Google" id="ProtNLM"/>
    </source>
</evidence>
<protein>
    <recommendedName>
        <fullName evidence="3">LysM domain-containing protein</fullName>
    </recommendedName>
</protein>
<reference evidence="1 2" key="1">
    <citation type="submission" date="2023-07" db="EMBL/GenBank/DDBJ databases">
        <title>Genomic Encyclopedia of Type Strains, Phase IV (KMG-IV): sequencing the most valuable type-strain genomes for metagenomic binning, comparative biology and taxonomic classification.</title>
        <authorList>
            <person name="Goeker M."/>
        </authorList>
    </citation>
    <scope>NUCLEOTIDE SEQUENCE [LARGE SCALE GENOMIC DNA]</scope>
    <source>
        <strain evidence="1 2">DSM 23494</strain>
    </source>
</reference>
<organism evidence="1 2">
    <name type="scientific">Cytobacillus purgationiresistens</name>
    <dbReference type="NCBI Taxonomy" id="863449"/>
    <lineage>
        <taxon>Bacteria</taxon>
        <taxon>Bacillati</taxon>
        <taxon>Bacillota</taxon>
        <taxon>Bacilli</taxon>
        <taxon>Bacillales</taxon>
        <taxon>Bacillaceae</taxon>
        <taxon>Cytobacillus</taxon>
    </lineage>
</organism>